<evidence type="ECO:0000256" key="1">
    <source>
        <dbReference type="ARBA" id="ARBA00005254"/>
    </source>
</evidence>
<organism evidence="8 9">
    <name type="scientific">Pristionchus mayeri</name>
    <dbReference type="NCBI Taxonomy" id="1317129"/>
    <lineage>
        <taxon>Eukaryota</taxon>
        <taxon>Metazoa</taxon>
        <taxon>Ecdysozoa</taxon>
        <taxon>Nematoda</taxon>
        <taxon>Chromadorea</taxon>
        <taxon>Rhabditida</taxon>
        <taxon>Rhabditina</taxon>
        <taxon>Diplogasteromorpha</taxon>
        <taxon>Diplogasteroidea</taxon>
        <taxon>Neodiplogasteridae</taxon>
        <taxon>Pristionchus</taxon>
    </lineage>
</organism>
<dbReference type="Gene3D" id="1.10.12.10">
    <property type="entry name" value="Lyase 2-enoyl-coa Hydratase, Chain A, domain 2"/>
    <property type="match status" value="1"/>
</dbReference>
<dbReference type="Proteomes" id="UP001328107">
    <property type="component" value="Unassembled WGS sequence"/>
</dbReference>
<dbReference type="CDD" id="cd06558">
    <property type="entry name" value="crotonase-like"/>
    <property type="match status" value="1"/>
</dbReference>
<dbReference type="PANTHER" id="PTHR11941">
    <property type="entry name" value="ENOYL-COA HYDRATASE-RELATED"/>
    <property type="match status" value="1"/>
</dbReference>
<evidence type="ECO:0000256" key="2">
    <source>
        <dbReference type="ARBA" id="ARBA00012076"/>
    </source>
</evidence>
<protein>
    <recommendedName>
        <fullName evidence="6">Probable enoyl-CoA hydratase, mitochondrial</fullName>
        <ecNumber evidence="2">4.2.1.17</ecNumber>
    </recommendedName>
</protein>
<sequence length="308" mass="33296">ASVVLFYLYLTINRCSSPVFAVSEKMLKLTGLVGSFRLASQSSLRNFASAPEMIKFEVVGQAKNVALITLNRPKALNALCNQLMNELRETLLRLDADKSIGAIVITGSDRAFAAGADIKEMKDREFSSTFSSRFLEDWCAVSEVNKPVIAAVNGFALGGGCELALMCDIIYAGDKAQFGQPEINIGTIPGAGGTQRWARSAGKSVAMEVCLTGERMGAQEAKEVGIVSKVFPADECVPAAIKLGEKIAAQSPLIVQMAKEGVNRAFETTLREGLNAERRLFHATFATKDRKEGMTAFAEKRKPAWKSE</sequence>
<dbReference type="FunFam" id="3.90.226.10:FF:000019">
    <property type="entry name" value="Enoyl-CoA hydratase, mitochondrial"/>
    <property type="match status" value="1"/>
</dbReference>
<dbReference type="GO" id="GO:0006635">
    <property type="term" value="P:fatty acid beta-oxidation"/>
    <property type="evidence" value="ECO:0007669"/>
    <property type="project" value="TreeGrafter"/>
</dbReference>
<gene>
    <name evidence="8" type="ORF">PMAYCL1PPCAC_15412</name>
</gene>
<dbReference type="EC" id="4.2.1.17" evidence="2"/>
<evidence type="ECO:0000256" key="5">
    <source>
        <dbReference type="ARBA" id="ARBA00023239"/>
    </source>
</evidence>
<dbReference type="SUPFAM" id="SSF52096">
    <property type="entry name" value="ClpP/crotonase"/>
    <property type="match status" value="1"/>
</dbReference>
<comment type="caution">
    <text evidence="8">The sequence shown here is derived from an EMBL/GenBank/DDBJ whole genome shotgun (WGS) entry which is preliminary data.</text>
</comment>
<dbReference type="Gene3D" id="3.90.226.10">
    <property type="entry name" value="2-enoyl-CoA Hydratase, Chain A, domain 1"/>
    <property type="match status" value="1"/>
</dbReference>
<dbReference type="Pfam" id="PF00378">
    <property type="entry name" value="ECH_1"/>
    <property type="match status" value="1"/>
</dbReference>
<dbReference type="FunFam" id="1.10.12.10:FF:000001">
    <property type="entry name" value="Probable enoyl-CoA hydratase, mitochondrial"/>
    <property type="match status" value="1"/>
</dbReference>
<keyword evidence="9" id="KW-1185">Reference proteome</keyword>
<dbReference type="InterPro" id="IPR029045">
    <property type="entry name" value="ClpP/crotonase-like_dom_sf"/>
</dbReference>
<dbReference type="GO" id="GO:0004300">
    <property type="term" value="F:enoyl-CoA hydratase activity"/>
    <property type="evidence" value="ECO:0007669"/>
    <property type="project" value="UniProtKB-EC"/>
</dbReference>
<evidence type="ECO:0000256" key="6">
    <source>
        <dbReference type="ARBA" id="ARBA00073937"/>
    </source>
</evidence>
<accession>A0AAN5CIV6</accession>
<dbReference type="InterPro" id="IPR018376">
    <property type="entry name" value="Enoyl-CoA_hyd/isom_CS"/>
</dbReference>
<evidence type="ECO:0000313" key="8">
    <source>
        <dbReference type="EMBL" id="GMR45217.1"/>
    </source>
</evidence>
<evidence type="ECO:0000256" key="4">
    <source>
        <dbReference type="ARBA" id="ARBA00023098"/>
    </source>
</evidence>
<keyword evidence="3" id="KW-0276">Fatty acid metabolism</keyword>
<name>A0AAN5CIV6_9BILA</name>
<dbReference type="PROSITE" id="PS00166">
    <property type="entry name" value="ENOYL_COA_HYDRATASE"/>
    <property type="match status" value="1"/>
</dbReference>
<keyword evidence="4" id="KW-0443">Lipid metabolism</keyword>
<evidence type="ECO:0000313" key="9">
    <source>
        <dbReference type="Proteomes" id="UP001328107"/>
    </source>
</evidence>
<keyword evidence="5" id="KW-0456">Lyase</keyword>
<reference evidence="9" key="1">
    <citation type="submission" date="2022-10" db="EMBL/GenBank/DDBJ databases">
        <title>Genome assembly of Pristionchus species.</title>
        <authorList>
            <person name="Yoshida K."/>
            <person name="Sommer R.J."/>
        </authorList>
    </citation>
    <scope>NUCLEOTIDE SEQUENCE [LARGE SCALE GENOMIC DNA]</scope>
    <source>
        <strain evidence="9">RS5460</strain>
    </source>
</reference>
<evidence type="ECO:0000256" key="3">
    <source>
        <dbReference type="ARBA" id="ARBA00022832"/>
    </source>
</evidence>
<feature type="non-terminal residue" evidence="8">
    <location>
        <position position="1"/>
    </location>
</feature>
<dbReference type="PANTHER" id="PTHR11941:SF54">
    <property type="entry name" value="ENOYL-COA HYDRATASE, MITOCHONDRIAL"/>
    <property type="match status" value="1"/>
</dbReference>
<dbReference type="InterPro" id="IPR014748">
    <property type="entry name" value="Enoyl-CoA_hydra_C"/>
</dbReference>
<dbReference type="AlphaFoldDB" id="A0AAN5CIV6"/>
<dbReference type="GO" id="GO:0005739">
    <property type="term" value="C:mitochondrion"/>
    <property type="evidence" value="ECO:0007669"/>
    <property type="project" value="TreeGrafter"/>
</dbReference>
<proteinExistence type="inferred from homology"/>
<dbReference type="EMBL" id="BTRK01000004">
    <property type="protein sequence ID" value="GMR45217.1"/>
    <property type="molecule type" value="Genomic_DNA"/>
</dbReference>
<dbReference type="InterPro" id="IPR001753">
    <property type="entry name" value="Enoyl-CoA_hydra/iso"/>
</dbReference>
<evidence type="ECO:0000256" key="7">
    <source>
        <dbReference type="RuleBase" id="RU003707"/>
    </source>
</evidence>
<comment type="similarity">
    <text evidence="1 7">Belongs to the enoyl-CoA hydratase/isomerase family.</text>
</comment>